<organism evidence="5 6">
    <name type="scientific">Branchiostoma belcheri</name>
    <name type="common">Amphioxus</name>
    <dbReference type="NCBI Taxonomy" id="7741"/>
    <lineage>
        <taxon>Eukaryota</taxon>
        <taxon>Metazoa</taxon>
        <taxon>Chordata</taxon>
        <taxon>Cephalochordata</taxon>
        <taxon>Leptocardii</taxon>
        <taxon>Amphioxiformes</taxon>
        <taxon>Branchiostomatidae</taxon>
        <taxon>Branchiostoma</taxon>
    </lineage>
</organism>
<dbReference type="Gene3D" id="3.80.10.10">
    <property type="entry name" value="Ribonuclease Inhibitor"/>
    <property type="match status" value="1"/>
</dbReference>
<name>A0A6P4XUT1_BRABE</name>
<evidence type="ECO:0000313" key="6">
    <source>
        <dbReference type="RefSeq" id="XP_019615828.1"/>
    </source>
</evidence>
<dbReference type="Pfam" id="PF12937">
    <property type="entry name" value="F-box-like"/>
    <property type="match status" value="1"/>
</dbReference>
<dbReference type="AlphaFoldDB" id="A0A6P4XUT1"/>
<dbReference type="Pfam" id="PF25372">
    <property type="entry name" value="DUF7885"/>
    <property type="match status" value="1"/>
</dbReference>
<evidence type="ECO:0000259" key="4">
    <source>
        <dbReference type="Pfam" id="PF25372"/>
    </source>
</evidence>
<feature type="region of interest" description="Disordered" evidence="2">
    <location>
        <begin position="1"/>
        <end position="45"/>
    </location>
</feature>
<dbReference type="InterPro" id="IPR057207">
    <property type="entry name" value="FBXL15_LRR"/>
</dbReference>
<dbReference type="InterPro" id="IPR047922">
    <property type="entry name" value="FBXL6_F-box"/>
</dbReference>
<evidence type="ECO:0000256" key="1">
    <source>
        <dbReference type="ARBA" id="ARBA00022786"/>
    </source>
</evidence>
<feature type="compositionally biased region" description="Basic residues" evidence="2">
    <location>
        <begin position="117"/>
        <end position="126"/>
    </location>
</feature>
<dbReference type="RefSeq" id="XP_019615828.1">
    <property type="nucleotide sequence ID" value="XM_019760269.1"/>
</dbReference>
<feature type="compositionally biased region" description="Basic and acidic residues" evidence="2">
    <location>
        <begin position="16"/>
        <end position="33"/>
    </location>
</feature>
<feature type="domain" description="F-box" evidence="3">
    <location>
        <begin position="163"/>
        <end position="211"/>
    </location>
</feature>
<proteinExistence type="predicted"/>
<feature type="compositionally biased region" description="Polar residues" evidence="2">
    <location>
        <begin position="85"/>
        <end position="112"/>
    </location>
</feature>
<dbReference type="InterPro" id="IPR001611">
    <property type="entry name" value="Leu-rich_rpt"/>
</dbReference>
<dbReference type="SMART" id="SM00367">
    <property type="entry name" value="LRR_CC"/>
    <property type="match status" value="6"/>
</dbReference>
<feature type="domain" description="F-box/LRR-repeat protein 15-like leucin rich repeat" evidence="4">
    <location>
        <begin position="247"/>
        <end position="383"/>
    </location>
</feature>
<dbReference type="CDD" id="cd22119">
    <property type="entry name" value="F-box_FBXL6"/>
    <property type="match status" value="1"/>
</dbReference>
<sequence length="573" mass="63851">MVRSRSERSPILNIVESEHDYISSPEKEEKSQEEVEYSSEVEDEEKACLKHDHDYTELISEEGPSNVDNIVSENEPMQSGRGKTISKNDTSNQKKGKSSLKSTLQENNTLSSAADKKNKKTAKKRVRFEDIPEDKKPIERKGKRAKSRMDAGSSEEGQQWGQRLPVEVIVNMLQFAVADQGAVPLLCRVAKVCHFWYEATKHPSLWRHVDLSTGHVLPNARSDKTLQWLAENRFSQLRSLNLSHWVFLTRQGIQAVAERCPQLESVDLTKCIKIGSEGVTALADRCHKLCKIQLSSAKSHMVSPTCVKYVLEKTGPRLKELNLSSNKLMGAPGIFKCIASCPQLEVLDLSNCHFSSTPLLPIEVLQTGCPRLRVLRLAGTDIAAGNATLAVQDRSPGFPELREVSLASNTLLTSTSVNNDFICRLLKTSYKLKLLDLRGCSNISTAGLQSLPVTCLELFFISNTSNIQYSYEGIEVIIQKCQHSLVEVDLSWNLYEDTNLDRTLRKLSSCRASSQLKVLSLSGTCVTSDMVRSVLEGCPHLTSLNLTSCRALPRGMKQLFGEQAIADLRRQIC</sequence>
<reference evidence="6" key="1">
    <citation type="submission" date="2025-08" db="UniProtKB">
        <authorList>
            <consortium name="RefSeq"/>
        </authorList>
    </citation>
    <scope>IDENTIFICATION</scope>
    <source>
        <tissue evidence="6">Gonad</tissue>
    </source>
</reference>
<dbReference type="SUPFAM" id="SSF52047">
    <property type="entry name" value="RNI-like"/>
    <property type="match status" value="1"/>
</dbReference>
<dbReference type="GO" id="GO:0031146">
    <property type="term" value="P:SCF-dependent proteasomal ubiquitin-dependent protein catabolic process"/>
    <property type="evidence" value="ECO:0007669"/>
    <property type="project" value="TreeGrafter"/>
</dbReference>
<dbReference type="PANTHER" id="PTHR13318">
    <property type="entry name" value="PARTNER OF PAIRED, ISOFORM B-RELATED"/>
    <property type="match status" value="1"/>
</dbReference>
<dbReference type="OrthoDB" id="3134645at2759"/>
<dbReference type="GeneID" id="109463448"/>
<dbReference type="FunFam" id="1.20.1280.50:FF:000035">
    <property type="entry name" value="F-box/LRR-repeat protein 6 isoform X2"/>
    <property type="match status" value="1"/>
</dbReference>
<accession>A0A6P4XUT1</accession>
<evidence type="ECO:0000259" key="3">
    <source>
        <dbReference type="Pfam" id="PF12937"/>
    </source>
</evidence>
<dbReference type="KEGG" id="bbel:109463448"/>
<dbReference type="GO" id="GO:0019005">
    <property type="term" value="C:SCF ubiquitin ligase complex"/>
    <property type="evidence" value="ECO:0007669"/>
    <property type="project" value="InterPro"/>
</dbReference>
<feature type="compositionally biased region" description="Basic and acidic residues" evidence="2">
    <location>
        <begin position="127"/>
        <end position="140"/>
    </location>
</feature>
<feature type="region of interest" description="Disordered" evidence="2">
    <location>
        <begin position="57"/>
        <end position="159"/>
    </location>
</feature>
<protein>
    <submittedName>
        <fullName evidence="6">F-box/LRR-repeat protein 6-like isoform X1</fullName>
    </submittedName>
</protein>
<dbReference type="InterPro" id="IPR001810">
    <property type="entry name" value="F-box_dom"/>
</dbReference>
<dbReference type="Gene3D" id="1.20.1280.50">
    <property type="match status" value="1"/>
</dbReference>
<evidence type="ECO:0000256" key="2">
    <source>
        <dbReference type="SAM" id="MobiDB-lite"/>
    </source>
</evidence>
<dbReference type="Proteomes" id="UP000515135">
    <property type="component" value="Unplaced"/>
</dbReference>
<feature type="compositionally biased region" description="Acidic residues" evidence="2">
    <location>
        <begin position="34"/>
        <end position="45"/>
    </location>
</feature>
<feature type="compositionally biased region" description="Polar residues" evidence="2">
    <location>
        <begin position="66"/>
        <end position="77"/>
    </location>
</feature>
<evidence type="ECO:0000313" key="5">
    <source>
        <dbReference type="Proteomes" id="UP000515135"/>
    </source>
</evidence>
<dbReference type="SUPFAM" id="SSF81383">
    <property type="entry name" value="F-box domain"/>
    <property type="match status" value="1"/>
</dbReference>
<dbReference type="InterPro" id="IPR032675">
    <property type="entry name" value="LRR_dom_sf"/>
</dbReference>
<keyword evidence="1" id="KW-0833">Ubl conjugation pathway</keyword>
<dbReference type="Pfam" id="PF13516">
    <property type="entry name" value="LRR_6"/>
    <property type="match status" value="1"/>
</dbReference>
<keyword evidence="5" id="KW-1185">Reference proteome</keyword>
<dbReference type="InterPro" id="IPR006553">
    <property type="entry name" value="Leu-rich_rpt_Cys-con_subtyp"/>
</dbReference>
<dbReference type="InterPro" id="IPR036047">
    <property type="entry name" value="F-box-like_dom_sf"/>
</dbReference>
<gene>
    <name evidence="6" type="primary">LOC109463448</name>
</gene>